<feature type="transmembrane region" description="Helical" evidence="1">
    <location>
        <begin position="206"/>
        <end position="230"/>
    </location>
</feature>
<comment type="caution">
    <text evidence="2">The sequence shown here is derived from an EMBL/GenBank/DDBJ whole genome shotgun (WGS) entry which is preliminary data.</text>
</comment>
<dbReference type="AlphaFoldDB" id="A0A2W2BLS1"/>
<sequence length="425" mass="48575">MTQHGAYSIVVDIKSGMQQPLYDLLQKIDDSGVEDNDIIPFKKITTIHFARFVILDACKDAYGKDIPAQLAFTTNYDLPLNNHMQQMISVAGRGLWQIFSMCEKFPQGAYNASMLELYLQNQSLEADTFYVGVGYRSVQQIHEEHVLRNAINDFADRNRQSIQQQPANTTRQQIIDYVHSNADLAFARTPVPNASEKWNVSFYGKLIGLAILFIVLLPIIIPFVIVWMLIVLSIEIREKQVPNDLTKDHIRELVNRETQLVQAQFSALGNVKPGKVRLATMMFLLRMTNFLAPYLFSKGKLSGIPTVHFARWLIINEGRQMLFLSNYDGNSENYLRDFIHIAAKQLTLMFCHTEGYPKTRLMMFGGAKDAEGFMEWARAKQIITNVWYSANKEVSVDNVYSNSKIRNGLYGTMSETEASEWLRSI</sequence>
<keyword evidence="1" id="KW-1133">Transmembrane helix</keyword>
<evidence type="ECO:0000313" key="2">
    <source>
        <dbReference type="EMBL" id="PZF74386.1"/>
    </source>
</evidence>
<dbReference type="OrthoDB" id="116741at2"/>
<organism evidence="2 3">
    <name type="scientific">Taibaiella soli</name>
    <dbReference type="NCBI Taxonomy" id="1649169"/>
    <lineage>
        <taxon>Bacteria</taxon>
        <taxon>Pseudomonadati</taxon>
        <taxon>Bacteroidota</taxon>
        <taxon>Chitinophagia</taxon>
        <taxon>Chitinophagales</taxon>
        <taxon>Chitinophagaceae</taxon>
        <taxon>Taibaiella</taxon>
    </lineage>
</organism>
<proteinExistence type="predicted"/>
<dbReference type="Proteomes" id="UP000248745">
    <property type="component" value="Unassembled WGS sequence"/>
</dbReference>
<protein>
    <submittedName>
        <fullName evidence="2">Uncharacterized protein</fullName>
    </submittedName>
</protein>
<name>A0A2W2BLS1_9BACT</name>
<keyword evidence="1" id="KW-0812">Transmembrane</keyword>
<evidence type="ECO:0000313" key="3">
    <source>
        <dbReference type="Proteomes" id="UP000248745"/>
    </source>
</evidence>
<dbReference type="EMBL" id="QKTW01000003">
    <property type="protein sequence ID" value="PZF74386.1"/>
    <property type="molecule type" value="Genomic_DNA"/>
</dbReference>
<gene>
    <name evidence="2" type="ORF">DN068_02060</name>
</gene>
<keyword evidence="1" id="KW-0472">Membrane</keyword>
<evidence type="ECO:0000256" key="1">
    <source>
        <dbReference type="SAM" id="Phobius"/>
    </source>
</evidence>
<dbReference type="RefSeq" id="WP_110997224.1">
    <property type="nucleotide sequence ID" value="NZ_QKTW01000003.1"/>
</dbReference>
<reference evidence="2 3" key="1">
    <citation type="submission" date="2018-06" db="EMBL/GenBank/DDBJ databases">
        <title>Mucibacter soli gen. nov., sp. nov., a new member of the family Chitinophagaceae producing mucin.</title>
        <authorList>
            <person name="Kim M.-K."/>
            <person name="Park S."/>
            <person name="Kim T.-S."/>
            <person name="Joung Y."/>
            <person name="Han J.-H."/>
            <person name="Kim S.B."/>
        </authorList>
    </citation>
    <scope>NUCLEOTIDE SEQUENCE [LARGE SCALE GENOMIC DNA]</scope>
    <source>
        <strain evidence="2 3">R1-15</strain>
    </source>
</reference>
<keyword evidence="3" id="KW-1185">Reference proteome</keyword>
<accession>A0A2W2BLS1</accession>